<dbReference type="AlphaFoldDB" id="A0A1Y2HI21"/>
<name>A0A1Y2HI21_9FUNG</name>
<protein>
    <submittedName>
        <fullName evidence="2">Uncharacterized protein</fullName>
    </submittedName>
</protein>
<keyword evidence="3" id="KW-1185">Reference proteome</keyword>
<reference evidence="2 3" key="1">
    <citation type="submission" date="2016-07" db="EMBL/GenBank/DDBJ databases">
        <title>Pervasive Adenine N6-methylation of Active Genes in Fungi.</title>
        <authorList>
            <consortium name="DOE Joint Genome Institute"/>
            <person name="Mondo S.J."/>
            <person name="Dannebaum R.O."/>
            <person name="Kuo R.C."/>
            <person name="Labutti K."/>
            <person name="Haridas S."/>
            <person name="Kuo A."/>
            <person name="Salamov A."/>
            <person name="Ahrendt S.R."/>
            <person name="Lipzen A."/>
            <person name="Sullivan W."/>
            <person name="Andreopoulos W.B."/>
            <person name="Clum A."/>
            <person name="Lindquist E."/>
            <person name="Daum C."/>
            <person name="Ramamoorthy G.K."/>
            <person name="Gryganskyi A."/>
            <person name="Culley D."/>
            <person name="Magnuson J.K."/>
            <person name="James T.Y."/>
            <person name="O'Malley M.A."/>
            <person name="Stajich J.E."/>
            <person name="Spatafora J.W."/>
            <person name="Visel A."/>
            <person name="Grigoriev I.V."/>
        </authorList>
    </citation>
    <scope>NUCLEOTIDE SEQUENCE [LARGE SCALE GENOMIC DNA]</scope>
    <source>
        <strain evidence="2 3">PL171</strain>
    </source>
</reference>
<evidence type="ECO:0000313" key="3">
    <source>
        <dbReference type="Proteomes" id="UP000193411"/>
    </source>
</evidence>
<organism evidence="2 3">
    <name type="scientific">Catenaria anguillulae PL171</name>
    <dbReference type="NCBI Taxonomy" id="765915"/>
    <lineage>
        <taxon>Eukaryota</taxon>
        <taxon>Fungi</taxon>
        <taxon>Fungi incertae sedis</taxon>
        <taxon>Blastocladiomycota</taxon>
        <taxon>Blastocladiomycetes</taxon>
        <taxon>Blastocladiales</taxon>
        <taxon>Catenariaceae</taxon>
        <taxon>Catenaria</taxon>
    </lineage>
</organism>
<dbReference type="EMBL" id="MCFL01000043">
    <property type="protein sequence ID" value="ORZ32722.1"/>
    <property type="molecule type" value="Genomic_DNA"/>
</dbReference>
<gene>
    <name evidence="2" type="ORF">BCR44DRAFT_1439793</name>
</gene>
<proteinExistence type="predicted"/>
<feature type="transmembrane region" description="Helical" evidence="1">
    <location>
        <begin position="26"/>
        <end position="47"/>
    </location>
</feature>
<evidence type="ECO:0000313" key="2">
    <source>
        <dbReference type="EMBL" id="ORZ32722.1"/>
    </source>
</evidence>
<dbReference type="Proteomes" id="UP000193411">
    <property type="component" value="Unassembled WGS sequence"/>
</dbReference>
<evidence type="ECO:0000256" key="1">
    <source>
        <dbReference type="SAM" id="Phobius"/>
    </source>
</evidence>
<keyword evidence="1" id="KW-1133">Transmembrane helix</keyword>
<keyword evidence="1" id="KW-0472">Membrane</keyword>
<sequence>MYGANLRGEWLCLSQNGQVVLDPPCVARIALVCIGHFIAVVPVSFALDKPVSPYPLALPPLFSCFLPLPPHVMNWK</sequence>
<accession>A0A1Y2HI21</accession>
<keyword evidence="1" id="KW-0812">Transmembrane</keyword>
<comment type="caution">
    <text evidence="2">The sequence shown here is derived from an EMBL/GenBank/DDBJ whole genome shotgun (WGS) entry which is preliminary data.</text>
</comment>